<name>S7UZM4_DESML</name>
<dbReference type="AlphaFoldDB" id="S7UZM4"/>
<keyword evidence="2" id="KW-1185">Reference proteome</keyword>
<evidence type="ECO:0000313" key="2">
    <source>
        <dbReference type="Proteomes" id="UP000014977"/>
    </source>
</evidence>
<organism evidence="1 2">
    <name type="scientific">Desulfococcus multivorans DSM 2059</name>
    <dbReference type="NCBI Taxonomy" id="1121405"/>
    <lineage>
        <taxon>Bacteria</taxon>
        <taxon>Pseudomonadati</taxon>
        <taxon>Thermodesulfobacteriota</taxon>
        <taxon>Desulfobacteria</taxon>
        <taxon>Desulfobacterales</taxon>
        <taxon>Desulfococcaceae</taxon>
        <taxon>Desulfococcus</taxon>
    </lineage>
</organism>
<protein>
    <submittedName>
        <fullName evidence="1">Uncharacterized protein</fullName>
    </submittedName>
</protein>
<dbReference type="Proteomes" id="UP000014977">
    <property type="component" value="Unassembled WGS sequence"/>
</dbReference>
<evidence type="ECO:0000313" key="1">
    <source>
        <dbReference type="EMBL" id="EPR37888.1"/>
    </source>
</evidence>
<sequence>MSDESKNIDRDCLKNCDQSFEECLSSGEDESVCRMKRVPCDCSCMIG</sequence>
<proteinExistence type="predicted"/>
<accession>S7UZM4</accession>
<reference evidence="1 2" key="1">
    <citation type="journal article" date="2013" name="Genome Announc.">
        <title>Draft genome sequences for three mercury-methylating, sulfate-reducing bacteria.</title>
        <authorList>
            <person name="Brown S.D."/>
            <person name="Hurt R.A.Jr."/>
            <person name="Gilmour C.C."/>
            <person name="Elias D.A."/>
        </authorList>
    </citation>
    <scope>NUCLEOTIDE SEQUENCE [LARGE SCALE GENOMIC DNA]</scope>
    <source>
        <strain evidence="1 2">DSM 2059</strain>
    </source>
</reference>
<dbReference type="EMBL" id="ATHJ01000096">
    <property type="protein sequence ID" value="EPR37888.1"/>
    <property type="molecule type" value="Genomic_DNA"/>
</dbReference>
<gene>
    <name evidence="1" type="ORF">dsmv_2928</name>
</gene>
<comment type="caution">
    <text evidence="1">The sequence shown here is derived from an EMBL/GenBank/DDBJ whole genome shotgun (WGS) entry which is preliminary data.</text>
</comment>